<keyword evidence="13" id="KW-0460">Magnesium</keyword>
<name>A0A1G4J2B7_9SACH</name>
<keyword evidence="7" id="KW-0479">Metal-binding</keyword>
<dbReference type="OrthoDB" id="63989at2759"/>
<feature type="chain" id="PRO_5009235848" description="non-specific serine/threonine protein kinase" evidence="20">
    <location>
        <begin position="24"/>
        <end position="1109"/>
    </location>
</feature>
<dbReference type="AlphaFoldDB" id="A0A1G4J2B7"/>
<dbReference type="InterPro" id="IPR015943">
    <property type="entry name" value="WD40/YVTN_repeat-like_dom_sf"/>
</dbReference>
<dbReference type="GO" id="GO:0005524">
    <property type="term" value="F:ATP binding"/>
    <property type="evidence" value="ECO:0007669"/>
    <property type="project" value="UniProtKB-KW"/>
</dbReference>
<dbReference type="Gene3D" id="1.10.510.10">
    <property type="entry name" value="Transferase(Phosphotransferase) domain 1"/>
    <property type="match status" value="1"/>
</dbReference>
<evidence type="ECO:0000256" key="14">
    <source>
        <dbReference type="ARBA" id="ARBA00022989"/>
    </source>
</evidence>
<dbReference type="FunFam" id="3.30.200.20:FF:000077">
    <property type="entry name" value="Putative Serine/threonine-protein kinase/endoribonuclease IRE1"/>
    <property type="match status" value="1"/>
</dbReference>
<dbReference type="SMART" id="SM00220">
    <property type="entry name" value="S_TKc"/>
    <property type="match status" value="1"/>
</dbReference>
<dbReference type="InterPro" id="IPR011009">
    <property type="entry name" value="Kinase-like_dom_sf"/>
</dbReference>
<dbReference type="InterPro" id="IPR011047">
    <property type="entry name" value="Quinoprotein_ADH-like_sf"/>
</dbReference>
<comment type="subcellular location">
    <subcellularLocation>
        <location evidence="2">Membrane</location>
        <topology evidence="2">Single-pass type I membrane protein</topology>
    </subcellularLocation>
</comment>
<dbReference type="CDD" id="cd10422">
    <property type="entry name" value="RNase_Ire1"/>
    <property type="match status" value="1"/>
</dbReference>
<gene>
    <name evidence="23" type="ORF">LAMI_0C04368G</name>
</gene>
<dbReference type="GO" id="GO:0006397">
    <property type="term" value="P:mRNA processing"/>
    <property type="evidence" value="ECO:0007669"/>
    <property type="project" value="InterPro"/>
</dbReference>
<dbReference type="SMART" id="SM00580">
    <property type="entry name" value="PUG"/>
    <property type="match status" value="1"/>
</dbReference>
<keyword evidence="6" id="KW-0812">Transmembrane</keyword>
<evidence type="ECO:0000256" key="10">
    <source>
        <dbReference type="ARBA" id="ARBA00022777"/>
    </source>
</evidence>
<keyword evidence="9" id="KW-0547">Nucleotide-binding</keyword>
<dbReference type="InterPro" id="IPR038357">
    <property type="entry name" value="KEN_sf"/>
</dbReference>
<dbReference type="Pfam" id="PF00069">
    <property type="entry name" value="Pkinase"/>
    <property type="match status" value="1"/>
</dbReference>
<dbReference type="InterPro" id="IPR045133">
    <property type="entry name" value="IRE1/2-like"/>
</dbReference>
<evidence type="ECO:0000256" key="19">
    <source>
        <dbReference type="SAM" id="MobiDB-lite"/>
    </source>
</evidence>
<dbReference type="InterPro" id="IPR010513">
    <property type="entry name" value="KEN_dom"/>
</dbReference>
<accession>A0A1G4J2B7</accession>
<evidence type="ECO:0000256" key="16">
    <source>
        <dbReference type="ARBA" id="ARBA00023180"/>
    </source>
</evidence>
<dbReference type="PROSITE" id="PS50011">
    <property type="entry name" value="PROTEIN_KINASE_DOM"/>
    <property type="match status" value="1"/>
</dbReference>
<evidence type="ECO:0000256" key="11">
    <source>
        <dbReference type="ARBA" id="ARBA00022801"/>
    </source>
</evidence>
<keyword evidence="15" id="KW-0472">Membrane</keyword>
<evidence type="ECO:0000259" key="21">
    <source>
        <dbReference type="PROSITE" id="PS50011"/>
    </source>
</evidence>
<dbReference type="GO" id="GO:0004674">
    <property type="term" value="F:protein serine/threonine kinase activity"/>
    <property type="evidence" value="ECO:0007669"/>
    <property type="project" value="UniProtKB-KW"/>
</dbReference>
<dbReference type="InterPro" id="IPR018391">
    <property type="entry name" value="PQQ_b-propeller_rpt"/>
</dbReference>
<dbReference type="EC" id="2.7.11.1" evidence="3"/>
<evidence type="ECO:0000256" key="6">
    <source>
        <dbReference type="ARBA" id="ARBA00022692"/>
    </source>
</evidence>
<dbReference type="GO" id="GO:0036498">
    <property type="term" value="P:IRE1-mediated unfolded protein response"/>
    <property type="evidence" value="ECO:0007669"/>
    <property type="project" value="TreeGrafter"/>
</dbReference>
<evidence type="ECO:0000259" key="22">
    <source>
        <dbReference type="PROSITE" id="PS51392"/>
    </source>
</evidence>
<evidence type="ECO:0000256" key="17">
    <source>
        <dbReference type="ARBA" id="ARBA00048659"/>
    </source>
</evidence>
<dbReference type="FunFam" id="1.10.510.10:FF:000572">
    <property type="entry name" value="Serine/threonine-protein kinase/endoribonuclease IRE1"/>
    <property type="match status" value="1"/>
</dbReference>
<dbReference type="SUPFAM" id="SSF50998">
    <property type="entry name" value="Quinoprotein alcohol dehydrogenase-like"/>
    <property type="match status" value="1"/>
</dbReference>
<dbReference type="InterPro" id="IPR000719">
    <property type="entry name" value="Prot_kinase_dom"/>
</dbReference>
<evidence type="ECO:0000256" key="4">
    <source>
        <dbReference type="ARBA" id="ARBA00022527"/>
    </source>
</evidence>
<dbReference type="Gene3D" id="1.20.1440.180">
    <property type="entry name" value="KEN domain"/>
    <property type="match status" value="1"/>
</dbReference>
<evidence type="ECO:0000256" key="9">
    <source>
        <dbReference type="ARBA" id="ARBA00022741"/>
    </source>
</evidence>
<keyword evidence="10" id="KW-0418">Kinase</keyword>
<evidence type="ECO:0000256" key="5">
    <source>
        <dbReference type="ARBA" id="ARBA00022679"/>
    </source>
</evidence>
<keyword evidence="16" id="KW-0325">Glycoprotein</keyword>
<comment type="catalytic activity">
    <reaction evidence="17">
        <text>L-threonyl-[protein] + ATP = O-phospho-L-threonyl-[protein] + ADP + H(+)</text>
        <dbReference type="Rhea" id="RHEA:46608"/>
        <dbReference type="Rhea" id="RHEA-COMP:11060"/>
        <dbReference type="Rhea" id="RHEA-COMP:11605"/>
        <dbReference type="ChEBI" id="CHEBI:15378"/>
        <dbReference type="ChEBI" id="CHEBI:30013"/>
        <dbReference type="ChEBI" id="CHEBI:30616"/>
        <dbReference type="ChEBI" id="CHEBI:61977"/>
        <dbReference type="ChEBI" id="CHEBI:456216"/>
        <dbReference type="EC" id="2.7.11.1"/>
    </reaction>
    <physiologicalReaction direction="left-to-right" evidence="17">
        <dbReference type="Rhea" id="RHEA:46609"/>
    </physiologicalReaction>
</comment>
<keyword evidence="11" id="KW-0378">Hydrolase</keyword>
<dbReference type="SMART" id="SM00564">
    <property type="entry name" value="PQQ"/>
    <property type="match status" value="2"/>
</dbReference>
<comment type="catalytic activity">
    <reaction evidence="18">
        <text>L-seryl-[protein] + ATP = O-phospho-L-seryl-[protein] + ADP + H(+)</text>
        <dbReference type="Rhea" id="RHEA:17989"/>
        <dbReference type="Rhea" id="RHEA-COMP:9863"/>
        <dbReference type="Rhea" id="RHEA-COMP:11604"/>
        <dbReference type="ChEBI" id="CHEBI:15378"/>
        <dbReference type="ChEBI" id="CHEBI:29999"/>
        <dbReference type="ChEBI" id="CHEBI:30616"/>
        <dbReference type="ChEBI" id="CHEBI:83421"/>
        <dbReference type="ChEBI" id="CHEBI:456216"/>
        <dbReference type="EC" id="2.7.11.1"/>
    </reaction>
    <physiologicalReaction direction="left-to-right" evidence="18">
        <dbReference type="Rhea" id="RHEA:17990"/>
    </physiologicalReaction>
</comment>
<keyword evidence="12" id="KW-0067">ATP-binding</keyword>
<feature type="domain" description="Protein kinase" evidence="21">
    <location>
        <begin position="674"/>
        <end position="976"/>
    </location>
</feature>
<dbReference type="Pfam" id="PF06479">
    <property type="entry name" value="Ribonuc_2-5A"/>
    <property type="match status" value="1"/>
</dbReference>
<dbReference type="STRING" id="1230905.A0A1G4J2B7"/>
<evidence type="ECO:0000256" key="12">
    <source>
        <dbReference type="ARBA" id="ARBA00022840"/>
    </source>
</evidence>
<evidence type="ECO:0000313" key="23">
    <source>
        <dbReference type="EMBL" id="SCU83729.1"/>
    </source>
</evidence>
<dbReference type="GO" id="GO:0004521">
    <property type="term" value="F:RNA endonuclease activity"/>
    <property type="evidence" value="ECO:0007669"/>
    <property type="project" value="InterPro"/>
</dbReference>
<reference evidence="24" key="1">
    <citation type="submission" date="2016-03" db="EMBL/GenBank/DDBJ databases">
        <authorList>
            <person name="Devillers H."/>
        </authorList>
    </citation>
    <scope>NUCLEOTIDE SEQUENCE [LARGE SCALE GENOMIC DNA]</scope>
</reference>
<keyword evidence="14" id="KW-1133">Transmembrane helix</keyword>
<feature type="compositionally biased region" description="Basic and acidic residues" evidence="19">
    <location>
        <begin position="604"/>
        <end position="616"/>
    </location>
</feature>
<organism evidence="23 24">
    <name type="scientific">Lachancea mirantina</name>
    <dbReference type="NCBI Taxonomy" id="1230905"/>
    <lineage>
        <taxon>Eukaryota</taxon>
        <taxon>Fungi</taxon>
        <taxon>Dikarya</taxon>
        <taxon>Ascomycota</taxon>
        <taxon>Saccharomycotina</taxon>
        <taxon>Saccharomycetes</taxon>
        <taxon>Saccharomycetales</taxon>
        <taxon>Saccharomycetaceae</taxon>
        <taxon>Lachancea</taxon>
    </lineage>
</organism>
<evidence type="ECO:0000256" key="15">
    <source>
        <dbReference type="ARBA" id="ARBA00023136"/>
    </source>
</evidence>
<dbReference type="GO" id="GO:0070059">
    <property type="term" value="P:intrinsic apoptotic signaling pathway in response to endoplasmic reticulum stress"/>
    <property type="evidence" value="ECO:0007669"/>
    <property type="project" value="TreeGrafter"/>
</dbReference>
<proteinExistence type="predicted"/>
<keyword evidence="8 20" id="KW-0732">Signal</keyword>
<evidence type="ECO:0000256" key="8">
    <source>
        <dbReference type="ARBA" id="ARBA00022729"/>
    </source>
</evidence>
<dbReference type="GO" id="GO:0051082">
    <property type="term" value="F:unfolded protein binding"/>
    <property type="evidence" value="ECO:0007669"/>
    <property type="project" value="TreeGrafter"/>
</dbReference>
<comment type="cofactor">
    <cofactor evidence="1">
        <name>Mg(2+)</name>
        <dbReference type="ChEBI" id="CHEBI:18420"/>
    </cofactor>
</comment>
<evidence type="ECO:0000256" key="18">
    <source>
        <dbReference type="ARBA" id="ARBA00048977"/>
    </source>
</evidence>
<feature type="signal peptide" evidence="20">
    <location>
        <begin position="1"/>
        <end position="23"/>
    </location>
</feature>
<evidence type="ECO:0000313" key="24">
    <source>
        <dbReference type="Proteomes" id="UP000191024"/>
    </source>
</evidence>
<protein>
    <recommendedName>
        <fullName evidence="3">non-specific serine/threonine protein kinase</fullName>
        <ecNumber evidence="3">2.7.11.1</ecNumber>
    </recommendedName>
</protein>
<dbReference type="PANTHER" id="PTHR13954">
    <property type="entry name" value="IRE1-RELATED"/>
    <property type="match status" value="1"/>
</dbReference>
<dbReference type="Gene3D" id="2.130.10.10">
    <property type="entry name" value="YVTN repeat-like/Quinoprotein amine dehydrogenase"/>
    <property type="match status" value="1"/>
</dbReference>
<evidence type="ECO:0000256" key="7">
    <source>
        <dbReference type="ARBA" id="ARBA00022723"/>
    </source>
</evidence>
<dbReference type="GO" id="GO:0046872">
    <property type="term" value="F:metal ion binding"/>
    <property type="evidence" value="ECO:0007669"/>
    <property type="project" value="UniProtKB-KW"/>
</dbReference>
<evidence type="ECO:0000256" key="13">
    <source>
        <dbReference type="ARBA" id="ARBA00022842"/>
    </source>
</evidence>
<dbReference type="EMBL" id="LT598466">
    <property type="protein sequence ID" value="SCU83729.1"/>
    <property type="molecule type" value="Genomic_DNA"/>
</dbReference>
<dbReference type="SUPFAM" id="SSF56112">
    <property type="entry name" value="Protein kinase-like (PK-like)"/>
    <property type="match status" value="1"/>
</dbReference>
<dbReference type="PROSITE" id="PS51392">
    <property type="entry name" value="KEN"/>
    <property type="match status" value="1"/>
</dbReference>
<evidence type="ECO:0000256" key="3">
    <source>
        <dbReference type="ARBA" id="ARBA00012513"/>
    </source>
</evidence>
<evidence type="ECO:0000256" key="1">
    <source>
        <dbReference type="ARBA" id="ARBA00001946"/>
    </source>
</evidence>
<dbReference type="Gene3D" id="3.30.200.20">
    <property type="entry name" value="Phosphorylase Kinase, domain 1"/>
    <property type="match status" value="1"/>
</dbReference>
<keyword evidence="24" id="KW-1185">Reference proteome</keyword>
<feature type="domain" description="KEN" evidence="22">
    <location>
        <begin position="979"/>
        <end position="1109"/>
    </location>
</feature>
<dbReference type="PANTHER" id="PTHR13954:SF6">
    <property type="entry name" value="NON-SPECIFIC SERINE_THREONINE PROTEIN KINASE"/>
    <property type="match status" value="1"/>
</dbReference>
<evidence type="ECO:0000256" key="20">
    <source>
        <dbReference type="SAM" id="SignalP"/>
    </source>
</evidence>
<dbReference type="GO" id="GO:1990604">
    <property type="term" value="C:IRE1-TRAF2-ASK1 complex"/>
    <property type="evidence" value="ECO:0007669"/>
    <property type="project" value="TreeGrafter"/>
</dbReference>
<evidence type="ECO:0000256" key="2">
    <source>
        <dbReference type="ARBA" id="ARBA00004479"/>
    </source>
</evidence>
<keyword evidence="4" id="KW-0723">Serine/threonine-protein kinase</keyword>
<feature type="region of interest" description="Disordered" evidence="19">
    <location>
        <begin position="604"/>
        <end position="652"/>
    </location>
</feature>
<dbReference type="GO" id="GO:0016787">
    <property type="term" value="F:hydrolase activity"/>
    <property type="evidence" value="ECO:0007669"/>
    <property type="project" value="UniProtKB-KW"/>
</dbReference>
<dbReference type="PROSITE" id="PS00108">
    <property type="entry name" value="PROTEIN_KINASE_ST"/>
    <property type="match status" value="1"/>
</dbReference>
<dbReference type="InterPro" id="IPR008271">
    <property type="entry name" value="Ser/Thr_kinase_AS"/>
</dbReference>
<keyword evidence="5" id="KW-0808">Transferase</keyword>
<feature type="compositionally biased region" description="Basic residues" evidence="19">
    <location>
        <begin position="634"/>
        <end position="649"/>
    </location>
</feature>
<dbReference type="Proteomes" id="UP000191024">
    <property type="component" value="Chromosome C"/>
</dbReference>
<sequence length="1109" mass="124353">MRLRSARLVWLLACFSVFSAIFSFPTVGASDSKSPVVDGIKNALDVSTGTSREDVHVARPAKFKKTTPRTERPVNVASDCFSDKNRDFDLEYSSAPLEVYPVPIYHKSSPWSSSGGNFEGLTLTSYIIVTDVEGGIHAIDRENGKLLWSLQGEGLAPLVKVENFSNSTLEKLIVEPYGDGAIFYFNAFRGLQKLPLTIKELTDASPMDLKTNFVINEKGAMVEDEKIYTGSRSGAVYTVDLSSGELISAFGPGTANKQFKSFGRDTGLPRGNHSHRNNVCVLGKSTFDLGIHSQEGTVYNLTYGVWQHNNVDSFMVNTSYRPEDGLHVMIFKNNTLLAVDTEMHMVSWISVPFQNAINSIFDVVVDENRGENVIMCRPFTLGDKTVSSSEVFLGQTHDKSWFAMSGDNYPSLVASAPKAAFRADELWKLGSDAINEHHLEQIILGVHHLRELDFAPISQDRVLPSSVTFPAASRLSIGGRTNDASKGKELVVKSSFNELERYVSASDLLAYKLQVEKEFTDNLVKINEDSLSHRFVSFIYRVFEGGLMLVLSFVMLGFLAKVKAIPPIHKILERVGILAQHELKSQEVAENVSKNKIRDIFVPSEHEEARKERSPSDSDVGEAEKSNGLSSTDKKKRKRGSRGGKKMKRKTEVDFTDQVDVRQFDFENDLKHLTISDKVLGYGSAGTVVFQGSFQNRPVAVKRMLIDFYEVATKEILLLTESDHHPNVVRYFCSEATERFLYIALELCTGTLEDVVEQKKASQALLGLKQAIDPIEILTQVAQGVAHLHSMRIVHRDLKPQNILIASSRKSSRASEMTGSPRILISDFGLCKKLDGDQSSFQPTAVNASGTVGWRAPELLNGSVQVNSGLGPVLSESTTLQAVDSDASSQRLTFSIDIFSLGCIFYYVLSGGSHPFGERYIREANILRGKYVLDKLHYSLNRKSSVLEAKDLISRMIDVNSVRRPSALDVLKHPLFWSVSKKLEFLLKVSDRFEIEIRDPPSFLLEKLEEKANLIIPNRDWTRKFDKVFMENLGKYRKYNGDKVMDLLRAFRNKYHHFMDLPEELAEVMGPIPDGFYLFFVQRFPNLLLEIHLLVKQYLRDDQILKAFC</sequence>